<keyword evidence="2 7" id="KW-0732">Signal</keyword>
<dbReference type="EMBL" id="JABSTV010001245">
    <property type="protein sequence ID" value="KAH7983308.1"/>
    <property type="molecule type" value="Genomic_DNA"/>
</dbReference>
<evidence type="ECO:0000256" key="2">
    <source>
        <dbReference type="ARBA" id="ARBA00022729"/>
    </source>
</evidence>
<comment type="caution">
    <text evidence="8">The sequence shown here is derived from an EMBL/GenBank/DDBJ whole genome shotgun (WGS) entry which is preliminary data.</text>
</comment>
<dbReference type="Proteomes" id="UP000821837">
    <property type="component" value="Chromosome 1"/>
</dbReference>
<dbReference type="VEuPathDB" id="VectorBase:RSAN_037342"/>
<dbReference type="GO" id="GO:0005576">
    <property type="term" value="C:extracellular region"/>
    <property type="evidence" value="ECO:0007669"/>
    <property type="project" value="TreeGrafter"/>
</dbReference>
<dbReference type="AlphaFoldDB" id="A0A9D4YNK1"/>
<evidence type="ECO:0000256" key="1">
    <source>
        <dbReference type="ARBA" id="ARBA00007835"/>
    </source>
</evidence>
<keyword evidence="6" id="KW-0325">Glycoprotein</keyword>
<dbReference type="GO" id="GO:0009395">
    <property type="term" value="P:phospholipid catabolic process"/>
    <property type="evidence" value="ECO:0007669"/>
    <property type="project" value="TreeGrafter"/>
</dbReference>
<evidence type="ECO:0000256" key="4">
    <source>
        <dbReference type="ARBA" id="ARBA00022963"/>
    </source>
</evidence>
<evidence type="ECO:0000256" key="3">
    <source>
        <dbReference type="ARBA" id="ARBA00022801"/>
    </source>
</evidence>
<comment type="function">
    <text evidence="7">Putative phospholipase.</text>
</comment>
<dbReference type="PANTHER" id="PTHR12370:SF3">
    <property type="entry name" value="PHOSPHOLIPASE B-LIKE 2-RELATED"/>
    <property type="match status" value="1"/>
</dbReference>
<comment type="similarity">
    <text evidence="1 7">Belongs to the phospholipase B-like family.</text>
</comment>
<evidence type="ECO:0000313" key="9">
    <source>
        <dbReference type="Proteomes" id="UP000821837"/>
    </source>
</evidence>
<dbReference type="InterPro" id="IPR007000">
    <property type="entry name" value="PLipase_B-like"/>
</dbReference>
<feature type="chain" id="PRO_5039748931" description="Phospholipase B-like" evidence="7">
    <location>
        <begin position="21"/>
        <end position="286"/>
    </location>
</feature>
<evidence type="ECO:0000313" key="8">
    <source>
        <dbReference type="EMBL" id="KAH7983308.1"/>
    </source>
</evidence>
<dbReference type="Pfam" id="PF04916">
    <property type="entry name" value="Phospholip_B"/>
    <property type="match status" value="1"/>
</dbReference>
<gene>
    <name evidence="8" type="ORF">HPB52_010738</name>
</gene>
<accession>A0A9D4YNK1</accession>
<organism evidence="8 9">
    <name type="scientific">Rhipicephalus sanguineus</name>
    <name type="common">Brown dog tick</name>
    <name type="synonym">Ixodes sanguineus</name>
    <dbReference type="NCBI Taxonomy" id="34632"/>
    <lineage>
        <taxon>Eukaryota</taxon>
        <taxon>Metazoa</taxon>
        <taxon>Ecdysozoa</taxon>
        <taxon>Arthropoda</taxon>
        <taxon>Chelicerata</taxon>
        <taxon>Arachnida</taxon>
        <taxon>Acari</taxon>
        <taxon>Parasitiformes</taxon>
        <taxon>Ixodida</taxon>
        <taxon>Ixodoidea</taxon>
        <taxon>Ixodidae</taxon>
        <taxon>Rhipicephalinae</taxon>
        <taxon>Rhipicephalus</taxon>
        <taxon>Rhipicephalus</taxon>
    </lineage>
</organism>
<keyword evidence="3 7" id="KW-0378">Hydrolase</keyword>
<dbReference type="EC" id="3.1.1.-" evidence="7"/>
<proteinExistence type="inferred from homology"/>
<evidence type="ECO:0000256" key="7">
    <source>
        <dbReference type="RuleBase" id="RU364138"/>
    </source>
</evidence>
<keyword evidence="5 7" id="KW-0443">Lipid metabolism</keyword>
<dbReference type="PANTHER" id="PTHR12370">
    <property type="entry name" value="PHOSPHOLIPASE B-RELATED"/>
    <property type="match status" value="1"/>
</dbReference>
<feature type="signal peptide" evidence="7">
    <location>
        <begin position="1"/>
        <end position="20"/>
    </location>
</feature>
<reference evidence="8" key="1">
    <citation type="journal article" date="2020" name="Cell">
        <title>Large-Scale Comparative Analyses of Tick Genomes Elucidate Their Genetic Diversity and Vector Capacities.</title>
        <authorList>
            <consortium name="Tick Genome and Microbiome Consortium (TIGMIC)"/>
            <person name="Jia N."/>
            <person name="Wang J."/>
            <person name="Shi W."/>
            <person name="Du L."/>
            <person name="Sun Y."/>
            <person name="Zhan W."/>
            <person name="Jiang J.F."/>
            <person name="Wang Q."/>
            <person name="Zhang B."/>
            <person name="Ji P."/>
            <person name="Bell-Sakyi L."/>
            <person name="Cui X.M."/>
            <person name="Yuan T.T."/>
            <person name="Jiang B.G."/>
            <person name="Yang W.F."/>
            <person name="Lam T.T."/>
            <person name="Chang Q.C."/>
            <person name="Ding S.J."/>
            <person name="Wang X.J."/>
            <person name="Zhu J.G."/>
            <person name="Ruan X.D."/>
            <person name="Zhao L."/>
            <person name="Wei J.T."/>
            <person name="Ye R.Z."/>
            <person name="Que T.C."/>
            <person name="Du C.H."/>
            <person name="Zhou Y.H."/>
            <person name="Cheng J.X."/>
            <person name="Dai P.F."/>
            <person name="Guo W.B."/>
            <person name="Han X.H."/>
            <person name="Huang E.J."/>
            <person name="Li L.F."/>
            <person name="Wei W."/>
            <person name="Gao Y.C."/>
            <person name="Liu J.Z."/>
            <person name="Shao H.Z."/>
            <person name="Wang X."/>
            <person name="Wang C.C."/>
            <person name="Yang T.C."/>
            <person name="Huo Q.B."/>
            <person name="Li W."/>
            <person name="Chen H.Y."/>
            <person name="Chen S.E."/>
            <person name="Zhou L.G."/>
            <person name="Ni X.B."/>
            <person name="Tian J.H."/>
            <person name="Sheng Y."/>
            <person name="Liu T."/>
            <person name="Pan Y.S."/>
            <person name="Xia L.Y."/>
            <person name="Li J."/>
            <person name="Zhao F."/>
            <person name="Cao W.C."/>
        </authorList>
    </citation>
    <scope>NUCLEOTIDE SEQUENCE</scope>
    <source>
        <strain evidence="8">Rsan-2018</strain>
    </source>
</reference>
<evidence type="ECO:0000256" key="5">
    <source>
        <dbReference type="ARBA" id="ARBA00023098"/>
    </source>
</evidence>
<reference evidence="8" key="2">
    <citation type="submission" date="2021-09" db="EMBL/GenBank/DDBJ databases">
        <authorList>
            <person name="Jia N."/>
            <person name="Wang J."/>
            <person name="Shi W."/>
            <person name="Du L."/>
            <person name="Sun Y."/>
            <person name="Zhan W."/>
            <person name="Jiang J."/>
            <person name="Wang Q."/>
            <person name="Zhang B."/>
            <person name="Ji P."/>
            <person name="Sakyi L.B."/>
            <person name="Cui X."/>
            <person name="Yuan T."/>
            <person name="Jiang B."/>
            <person name="Yang W."/>
            <person name="Lam T.T.-Y."/>
            <person name="Chang Q."/>
            <person name="Ding S."/>
            <person name="Wang X."/>
            <person name="Zhu J."/>
            <person name="Ruan X."/>
            <person name="Zhao L."/>
            <person name="Wei J."/>
            <person name="Que T."/>
            <person name="Du C."/>
            <person name="Cheng J."/>
            <person name="Dai P."/>
            <person name="Han X."/>
            <person name="Huang E."/>
            <person name="Gao Y."/>
            <person name="Liu J."/>
            <person name="Shao H."/>
            <person name="Ye R."/>
            <person name="Li L."/>
            <person name="Wei W."/>
            <person name="Wang X."/>
            <person name="Wang C."/>
            <person name="Huo Q."/>
            <person name="Li W."/>
            <person name="Guo W."/>
            <person name="Chen H."/>
            <person name="Chen S."/>
            <person name="Zhou L."/>
            <person name="Zhou L."/>
            <person name="Ni X."/>
            <person name="Tian J."/>
            <person name="Zhou Y."/>
            <person name="Sheng Y."/>
            <person name="Liu T."/>
            <person name="Pan Y."/>
            <person name="Xia L."/>
            <person name="Li J."/>
            <person name="Zhao F."/>
            <person name="Cao W."/>
        </authorList>
    </citation>
    <scope>NUCLEOTIDE SEQUENCE</scope>
    <source>
        <strain evidence="8">Rsan-2018</strain>
        <tissue evidence="8">Larvae</tissue>
    </source>
</reference>
<protein>
    <recommendedName>
        <fullName evidence="7">Phospholipase B-like</fullName>
        <ecNumber evidence="7">3.1.1.-</ecNumber>
    </recommendedName>
</protein>
<dbReference type="GO" id="GO:0004620">
    <property type="term" value="F:phospholipase activity"/>
    <property type="evidence" value="ECO:0007669"/>
    <property type="project" value="InterPro"/>
</dbReference>
<evidence type="ECO:0000256" key="6">
    <source>
        <dbReference type="ARBA" id="ARBA00023180"/>
    </source>
</evidence>
<keyword evidence="4 7" id="KW-0442">Lipid degradation</keyword>
<keyword evidence="9" id="KW-1185">Reference proteome</keyword>
<sequence length="286" mass="32672">MCRWCLIIWVAALLAALADAGPTRWAWATVMPGSHKLVIQDGKPPHVDSSMASGHGAVAWASFQDDIFESGWSYLQIESNPYVEDEQQAYAAGALEAYLTRQLMENQWANLFLPYCNNQTEYCSRVNEFLTKNLVYTREQQHKFKGSDPYWNVAHLMMRQLSGLSDVFENETLDYTHELVTVTRALIFSVMGDLFDLEVVLHRPWDSNSMSQILVCSALVKVVGDFEDIYIGHDAWFLYRGMLRIQKHYVFPWHRTAHQTGVALLSFPPFNYDVARDPGLQANAHS</sequence>
<name>A0A9D4YNK1_RHISA</name>
<dbReference type="Gene3D" id="3.60.60.30">
    <property type="match status" value="1"/>
</dbReference>